<evidence type="ECO:0000256" key="10">
    <source>
        <dbReference type="ARBA" id="ARBA00022737"/>
    </source>
</evidence>
<feature type="domain" description="4Fe-4S ferredoxin-type" evidence="19">
    <location>
        <begin position="180"/>
        <end position="211"/>
    </location>
</feature>
<dbReference type="PROSITE" id="PS00551">
    <property type="entry name" value="MOLYBDOPTERIN_PROK_1"/>
    <property type="match status" value="1"/>
</dbReference>
<evidence type="ECO:0000259" key="21">
    <source>
        <dbReference type="PROSITE" id="PS51839"/>
    </source>
</evidence>
<dbReference type="Pfam" id="PF10588">
    <property type="entry name" value="NADH-G_4Fe-4S_3"/>
    <property type="match status" value="1"/>
</dbReference>
<keyword evidence="9" id="KW-0479">Metal-binding</keyword>
<dbReference type="FunFam" id="3.10.20.740:FF:000004">
    <property type="entry name" value="NADH-quinone oxidoreductase"/>
    <property type="match status" value="1"/>
</dbReference>
<dbReference type="InterPro" id="IPR027467">
    <property type="entry name" value="MopterinOxRdtase_cofactor_BS"/>
</dbReference>
<dbReference type="FunFam" id="2.40.40.20:FF:000005">
    <property type="entry name" value="Periplasmic nitrate reductase"/>
    <property type="match status" value="1"/>
</dbReference>
<keyword evidence="7" id="KW-0500">Molybdenum</keyword>
<dbReference type="Pfam" id="PF13510">
    <property type="entry name" value="Fer2_4"/>
    <property type="match status" value="1"/>
</dbReference>
<dbReference type="SMART" id="SM00929">
    <property type="entry name" value="NADH-G_4Fe-4S_3"/>
    <property type="match status" value="1"/>
</dbReference>
<dbReference type="InterPro" id="IPR036010">
    <property type="entry name" value="2Fe-2S_ferredoxin-like_sf"/>
</dbReference>
<keyword evidence="16" id="KW-0472">Membrane</keyword>
<gene>
    <name evidence="22" type="ORF">DRP44_03075</name>
</gene>
<dbReference type="FunFam" id="3.30.70.20:FF:000035">
    <property type="entry name" value="Iron hydrogenase 1"/>
    <property type="match status" value="1"/>
</dbReference>
<proteinExistence type="inferred from homology"/>
<keyword evidence="12" id="KW-0560">Oxidoreductase</keyword>
<dbReference type="Gene3D" id="3.40.228.10">
    <property type="entry name" value="Dimethylsulfoxide Reductase, domain 2"/>
    <property type="match status" value="1"/>
</dbReference>
<dbReference type="PROSITE" id="PS00641">
    <property type="entry name" value="COMPLEX1_75K_1"/>
    <property type="match status" value="1"/>
</dbReference>
<keyword evidence="13" id="KW-0408">Iron</keyword>
<keyword evidence="14" id="KW-0411">Iron-sulfur</keyword>
<dbReference type="Pfam" id="PF04879">
    <property type="entry name" value="Molybdop_Fe4S4"/>
    <property type="match status" value="1"/>
</dbReference>
<dbReference type="PROSITE" id="PS51379">
    <property type="entry name" value="4FE4S_FER_2"/>
    <property type="match status" value="2"/>
</dbReference>
<protein>
    <submittedName>
        <fullName evidence="22">Formate dehydrogenase subunit alpha</fullName>
    </submittedName>
</protein>
<keyword evidence="11" id="KW-1278">Translocase</keyword>
<evidence type="ECO:0000256" key="15">
    <source>
        <dbReference type="ARBA" id="ARBA00023027"/>
    </source>
</evidence>
<keyword evidence="8" id="KW-0001">2Fe-2S</keyword>
<dbReference type="CDD" id="cd02790">
    <property type="entry name" value="MopB_CT_Formate-Dh_H"/>
    <property type="match status" value="1"/>
</dbReference>
<dbReference type="Proteomes" id="UP000282321">
    <property type="component" value="Unassembled WGS sequence"/>
</dbReference>
<dbReference type="EMBL" id="QNBC01000028">
    <property type="protein sequence ID" value="RKX66996.1"/>
    <property type="molecule type" value="Genomic_DNA"/>
</dbReference>
<dbReference type="InterPro" id="IPR006656">
    <property type="entry name" value="Mopterin_OxRdtase"/>
</dbReference>
<reference evidence="22 23" key="1">
    <citation type="submission" date="2018-06" db="EMBL/GenBank/DDBJ databases">
        <title>Extensive metabolic versatility and redundancy in microbially diverse, dynamic hydrothermal sediments.</title>
        <authorList>
            <person name="Dombrowski N."/>
            <person name="Teske A."/>
            <person name="Baker B.J."/>
        </authorList>
    </citation>
    <scope>NUCLEOTIDE SEQUENCE [LARGE SCALE GENOMIC DNA]</scope>
    <source>
        <strain evidence="22">B35_G9</strain>
    </source>
</reference>
<dbReference type="PANTHER" id="PTHR43105:SF14">
    <property type="entry name" value="FORMATE DEHYDROGENASE H"/>
    <property type="match status" value="1"/>
</dbReference>
<dbReference type="InterPro" id="IPR050123">
    <property type="entry name" value="Prok_molybdopt-oxidoreductase"/>
</dbReference>
<evidence type="ECO:0000313" key="23">
    <source>
        <dbReference type="Proteomes" id="UP000282321"/>
    </source>
</evidence>
<comment type="cofactor">
    <cofactor evidence="17">
        <name>[2Fe-2S] cluster</name>
        <dbReference type="ChEBI" id="CHEBI:190135"/>
    </cofactor>
</comment>
<dbReference type="InterPro" id="IPR006963">
    <property type="entry name" value="Mopterin_OxRdtase_4Fe-4S_dom"/>
</dbReference>
<feature type="domain" description="4Fe-4S ferredoxin-type" evidence="19">
    <location>
        <begin position="139"/>
        <end position="158"/>
    </location>
</feature>
<dbReference type="GO" id="GO:0016020">
    <property type="term" value="C:membrane"/>
    <property type="evidence" value="ECO:0007669"/>
    <property type="project" value="UniProtKB-SubCell"/>
</dbReference>
<evidence type="ECO:0000256" key="16">
    <source>
        <dbReference type="ARBA" id="ARBA00023136"/>
    </source>
</evidence>
<comment type="similarity">
    <text evidence="4">Belongs to the complex I 75 kDa subunit family.</text>
</comment>
<dbReference type="InterPro" id="IPR009010">
    <property type="entry name" value="Asp_de-COase-like_dom_sf"/>
</dbReference>
<dbReference type="InterPro" id="IPR001041">
    <property type="entry name" value="2Fe-2S_ferredoxin-type"/>
</dbReference>
<dbReference type="SMART" id="SM00926">
    <property type="entry name" value="Molybdop_Fe4S4"/>
    <property type="match status" value="1"/>
</dbReference>
<dbReference type="FunFam" id="3.40.228.10:FF:000002">
    <property type="entry name" value="Formate dehydrogenase subunit alpha"/>
    <property type="match status" value="1"/>
</dbReference>
<evidence type="ECO:0000256" key="8">
    <source>
        <dbReference type="ARBA" id="ARBA00022714"/>
    </source>
</evidence>
<evidence type="ECO:0000256" key="6">
    <source>
        <dbReference type="ARBA" id="ARBA00022485"/>
    </source>
</evidence>
<dbReference type="InterPro" id="IPR006478">
    <property type="entry name" value="Formate_DH_asu"/>
</dbReference>
<keyword evidence="6" id="KW-0004">4Fe-4S</keyword>
<dbReference type="Pfam" id="PF01568">
    <property type="entry name" value="Molydop_binding"/>
    <property type="match status" value="1"/>
</dbReference>
<evidence type="ECO:0000256" key="3">
    <source>
        <dbReference type="ARBA" id="ARBA00004370"/>
    </source>
</evidence>
<dbReference type="PROSITE" id="PS00198">
    <property type="entry name" value="4FE4S_FER_1"/>
    <property type="match status" value="1"/>
</dbReference>
<dbReference type="GO" id="GO:0043546">
    <property type="term" value="F:molybdopterin cofactor binding"/>
    <property type="evidence" value="ECO:0007669"/>
    <property type="project" value="InterPro"/>
</dbReference>
<dbReference type="SUPFAM" id="SSF54292">
    <property type="entry name" value="2Fe-2S ferredoxin-like"/>
    <property type="match status" value="1"/>
</dbReference>
<dbReference type="PANTHER" id="PTHR43105">
    <property type="entry name" value="RESPIRATORY NITRATE REDUCTASE"/>
    <property type="match status" value="1"/>
</dbReference>
<evidence type="ECO:0000256" key="4">
    <source>
        <dbReference type="ARBA" id="ARBA00005404"/>
    </source>
</evidence>
<evidence type="ECO:0000256" key="9">
    <source>
        <dbReference type="ARBA" id="ARBA00022723"/>
    </source>
</evidence>
<evidence type="ECO:0000256" key="2">
    <source>
        <dbReference type="ARBA" id="ARBA00001966"/>
    </source>
</evidence>
<dbReference type="InterPro" id="IPR006657">
    <property type="entry name" value="MoPterin_dinucl-bd_dom"/>
</dbReference>
<dbReference type="PROSITE" id="PS51085">
    <property type="entry name" value="2FE2S_FER_2"/>
    <property type="match status" value="1"/>
</dbReference>
<dbReference type="AlphaFoldDB" id="A0A660S9A8"/>
<comment type="cofactor">
    <cofactor evidence="1">
        <name>Mo-bis(molybdopterin guanine dinucleotide)</name>
        <dbReference type="ChEBI" id="CHEBI:60539"/>
    </cofactor>
</comment>
<dbReference type="GO" id="GO:0015942">
    <property type="term" value="P:formate metabolic process"/>
    <property type="evidence" value="ECO:0007669"/>
    <property type="project" value="InterPro"/>
</dbReference>
<dbReference type="Gene3D" id="3.40.50.740">
    <property type="match status" value="1"/>
</dbReference>
<evidence type="ECO:0000259" key="20">
    <source>
        <dbReference type="PROSITE" id="PS51669"/>
    </source>
</evidence>
<dbReference type="InterPro" id="IPR041925">
    <property type="entry name" value="CT_Formate-Dh_H"/>
</dbReference>
<evidence type="ECO:0000256" key="1">
    <source>
        <dbReference type="ARBA" id="ARBA00001942"/>
    </source>
</evidence>
<sequence length="895" mass="99164">MVKITIDGKTIDAEEGANLLQVARDNGFDIPGLCYYDKVSPTGACRLCLVKIKEQKGLIPSCTVKVSEGLNVTAFDEELEDVRRTIVELLISEHKLGCMTCDTASECALEDLAYRYNVTVDNLPFPVKTKYESIDDSSPVLAYDPNKCIVCGRCVKACYEIQGKGIIDFIGRGIETKIAPDLGVDWKNSACDGCGECIQACPVGALFEIPSVGKARKWEVEKIETICPYCGVGCRIEVEKKDNEIVRINGVDDGPANNGRLCVKGRFGYEYEMSNKRLRTPLIKENGKFREASWDEALTLTARKFSEIKKNYGGNSIAGLSSARCTNEENYIFQKFMRAVIGTNNVDHCARLCHASTVAGLARAFGSGAMTNSIRELEFADCILVTGSNTTETHPVIATYIKNAVLNHGAKLIVADPRKIDLVKYATLWLRQKNGTDVAWLNGIMNVILNENLHDKEFIKNRTEGFDEFRMVVENYTPERVEKITGVPKEKIIEAARIYGTAKNASIVFSMGITQHTTGTDNVLSTANLALLTGNVGKLYSGVNPLRGQNNVQGACDLGALPNVYSGYQKVTDPDIKKKFEEKWKVALDDKVGLSVVEMMNEAHKGNVKAMYIMGENPMVSDPNLNHVEEALKNLDFLVVQDIFLTETAQLADVVFPAYSSFEKSGTFTNTERRIQLLNPVLKAPEGAKEDWEIVQELALKMGYEMQYNNQSDIMEEIADVTPIYGGIHFYRLGKDGLQWPCKDENDPGTLFLHKGKFSRGLGHFSPVDYIPPAELPDKEYPYILSTGRILYHYHTGTMSRKVSVLNEYEPGPYAEISPELAAKLNLKDGEEVRITSRRGAIVTKARITARVAPDSVFIPFHFAEAAANRLTNDALDPIAKIPELKVAACKVEKM</sequence>
<dbReference type="InterPro" id="IPR000283">
    <property type="entry name" value="NADH_UbQ_OxRdtase_75kDa_su_CS"/>
</dbReference>
<evidence type="ECO:0000259" key="18">
    <source>
        <dbReference type="PROSITE" id="PS51085"/>
    </source>
</evidence>
<evidence type="ECO:0000256" key="17">
    <source>
        <dbReference type="ARBA" id="ARBA00034078"/>
    </source>
</evidence>
<evidence type="ECO:0000256" key="12">
    <source>
        <dbReference type="ARBA" id="ARBA00023002"/>
    </source>
</evidence>
<dbReference type="FunFam" id="2.20.25.90:FF:000001">
    <property type="entry name" value="Formate dehydrogenase subunit alpha"/>
    <property type="match status" value="1"/>
</dbReference>
<dbReference type="InterPro" id="IPR054351">
    <property type="entry name" value="NADH_UbQ_OxRdtase_ferredoxin"/>
</dbReference>
<feature type="domain" description="4Fe-4S Mo/W bis-MGD-type" evidence="20">
    <location>
        <begin position="220"/>
        <end position="276"/>
    </location>
</feature>
<dbReference type="GO" id="GO:0051537">
    <property type="term" value="F:2 iron, 2 sulfur cluster binding"/>
    <property type="evidence" value="ECO:0007669"/>
    <property type="project" value="UniProtKB-KW"/>
</dbReference>
<evidence type="ECO:0000256" key="13">
    <source>
        <dbReference type="ARBA" id="ARBA00023004"/>
    </source>
</evidence>
<dbReference type="Pfam" id="PF22117">
    <property type="entry name" value="Fer4_Nqo3"/>
    <property type="match status" value="1"/>
</dbReference>
<dbReference type="NCBIfam" id="TIGR01591">
    <property type="entry name" value="Fdh-alpha"/>
    <property type="match status" value="1"/>
</dbReference>
<dbReference type="PIRSF" id="PIRSF036643">
    <property type="entry name" value="FDH_alpha"/>
    <property type="match status" value="1"/>
</dbReference>
<dbReference type="Gene3D" id="3.10.20.740">
    <property type="match status" value="1"/>
</dbReference>
<comment type="subcellular location">
    <subcellularLocation>
        <location evidence="3">Membrane</location>
    </subcellularLocation>
</comment>
<accession>A0A660S9A8</accession>
<evidence type="ECO:0000256" key="14">
    <source>
        <dbReference type="ARBA" id="ARBA00023014"/>
    </source>
</evidence>
<dbReference type="GO" id="GO:0008863">
    <property type="term" value="F:formate dehydrogenase (NAD+) activity"/>
    <property type="evidence" value="ECO:0007669"/>
    <property type="project" value="InterPro"/>
</dbReference>
<dbReference type="InterPro" id="IPR019574">
    <property type="entry name" value="NADH_UbQ_OxRdtase_Gsu_4Fe4S-bd"/>
</dbReference>
<keyword evidence="10" id="KW-0677">Repeat</keyword>
<comment type="caution">
    <text evidence="22">The sequence shown here is derived from an EMBL/GenBank/DDBJ whole genome shotgun (WGS) entry which is preliminary data.</text>
</comment>
<comment type="similarity">
    <text evidence="5">In the C-terminal section; belongs to the prokaryotic molybdopterin-containing oxidoreductase family.</text>
</comment>
<dbReference type="PROSITE" id="PS51669">
    <property type="entry name" value="4FE4S_MOW_BIS_MGD"/>
    <property type="match status" value="1"/>
</dbReference>
<dbReference type="GO" id="GO:0046872">
    <property type="term" value="F:metal ion binding"/>
    <property type="evidence" value="ECO:0007669"/>
    <property type="project" value="UniProtKB-KW"/>
</dbReference>
<feature type="domain" description="2Fe-2S ferredoxin-type" evidence="18">
    <location>
        <begin position="1"/>
        <end position="78"/>
    </location>
</feature>
<dbReference type="InterPro" id="IPR041924">
    <property type="entry name" value="Formate_Dh-H_N"/>
</dbReference>
<dbReference type="SUPFAM" id="SSF53706">
    <property type="entry name" value="Formate dehydrogenase/DMSO reductase, domains 1-3"/>
    <property type="match status" value="1"/>
</dbReference>
<dbReference type="CDD" id="cd00207">
    <property type="entry name" value="fer2"/>
    <property type="match status" value="1"/>
</dbReference>
<dbReference type="GO" id="GO:0003954">
    <property type="term" value="F:NADH dehydrogenase activity"/>
    <property type="evidence" value="ECO:0007669"/>
    <property type="project" value="TreeGrafter"/>
</dbReference>
<dbReference type="SUPFAM" id="SSF54862">
    <property type="entry name" value="4Fe-4S ferredoxins"/>
    <property type="match status" value="1"/>
</dbReference>
<dbReference type="CDD" id="cd02753">
    <property type="entry name" value="MopB_Formate-Dh-H"/>
    <property type="match status" value="1"/>
</dbReference>
<evidence type="ECO:0000259" key="19">
    <source>
        <dbReference type="PROSITE" id="PS51379"/>
    </source>
</evidence>
<keyword evidence="15" id="KW-0520">NAD</keyword>
<dbReference type="PROSITE" id="PS51839">
    <property type="entry name" value="4FE4S_HC3"/>
    <property type="match status" value="1"/>
</dbReference>
<dbReference type="SUPFAM" id="SSF50692">
    <property type="entry name" value="ADC-like"/>
    <property type="match status" value="1"/>
</dbReference>
<dbReference type="GO" id="GO:0008137">
    <property type="term" value="F:NADH dehydrogenase (ubiquinone) activity"/>
    <property type="evidence" value="ECO:0007669"/>
    <property type="project" value="InterPro"/>
</dbReference>
<dbReference type="Gene3D" id="2.20.25.90">
    <property type="entry name" value="ADC-like domains"/>
    <property type="match status" value="1"/>
</dbReference>
<dbReference type="Gene3D" id="2.40.40.20">
    <property type="match status" value="1"/>
</dbReference>
<dbReference type="InterPro" id="IPR017900">
    <property type="entry name" value="4Fe4S_Fe_S_CS"/>
</dbReference>
<evidence type="ECO:0000256" key="5">
    <source>
        <dbReference type="ARBA" id="ARBA00007023"/>
    </source>
</evidence>
<name>A0A660S9A8_UNCT6</name>
<evidence type="ECO:0000256" key="7">
    <source>
        <dbReference type="ARBA" id="ARBA00022505"/>
    </source>
</evidence>
<dbReference type="GO" id="GO:0051539">
    <property type="term" value="F:4 iron, 4 sulfur cluster binding"/>
    <property type="evidence" value="ECO:0007669"/>
    <property type="project" value="UniProtKB-KW"/>
</dbReference>
<comment type="cofactor">
    <cofactor evidence="2">
        <name>[4Fe-4S] cluster</name>
        <dbReference type="ChEBI" id="CHEBI:49883"/>
    </cofactor>
</comment>
<dbReference type="InterPro" id="IPR017896">
    <property type="entry name" value="4Fe4S_Fe-S-bd"/>
</dbReference>
<feature type="domain" description="4Fe-4S His(Cys)3-ligated-type" evidence="21">
    <location>
        <begin position="78"/>
        <end position="117"/>
    </location>
</feature>
<organism evidence="22 23">
    <name type="scientific">candidate division TA06 bacterium</name>
    <dbReference type="NCBI Taxonomy" id="2250710"/>
    <lineage>
        <taxon>Bacteria</taxon>
        <taxon>Bacteria division TA06</taxon>
    </lineage>
</organism>
<dbReference type="Pfam" id="PF00384">
    <property type="entry name" value="Molybdopterin"/>
    <property type="match status" value="1"/>
</dbReference>
<evidence type="ECO:0000256" key="11">
    <source>
        <dbReference type="ARBA" id="ARBA00022967"/>
    </source>
</evidence>
<evidence type="ECO:0000313" key="22">
    <source>
        <dbReference type="EMBL" id="RKX66996.1"/>
    </source>
</evidence>
<dbReference type="GO" id="GO:0042773">
    <property type="term" value="P:ATP synthesis coupled electron transport"/>
    <property type="evidence" value="ECO:0007669"/>
    <property type="project" value="InterPro"/>
</dbReference>
<dbReference type="Gene3D" id="3.30.70.20">
    <property type="match status" value="1"/>
</dbReference>